<sequence>MSTSDLEQQPSPVKLAAPRGYELVLPPGWVRIPLREGTKEALENVLFSHMGQVPEGIPRDEAMRFRLDMRRQMEKQARAARRNGGLDLYLPVLPRGGIFLMASFIVAEMPIGQDHAVPPQAVIAQLADEGVPDGTATEVEVAGAPALRRAYRSAPAEEELSSAPEAVRQTALPTRRVEYVLPVADGPGRWISISFSTPGDGDLESEFTGVLVELFDAVVGTFRWSYE</sequence>
<dbReference type="KEGG" id="stui:GCM10017668_40920"/>
<proteinExistence type="predicted"/>
<organism evidence="1 2">
    <name type="scientific">Streptomyces tuirus</name>
    <dbReference type="NCBI Taxonomy" id="68278"/>
    <lineage>
        <taxon>Bacteria</taxon>
        <taxon>Bacillati</taxon>
        <taxon>Actinomycetota</taxon>
        <taxon>Actinomycetes</taxon>
        <taxon>Kitasatosporales</taxon>
        <taxon>Streptomycetaceae</taxon>
        <taxon>Streptomyces</taxon>
    </lineage>
</organism>
<dbReference type="AlphaFoldDB" id="A0A7G1NHD8"/>
<evidence type="ECO:0000313" key="1">
    <source>
        <dbReference type="EMBL" id="BCL22249.1"/>
    </source>
</evidence>
<protein>
    <submittedName>
        <fullName evidence="1">Uncharacterized protein</fullName>
    </submittedName>
</protein>
<accession>A0A7G1NHD8</accession>
<dbReference type="EMBL" id="AP023439">
    <property type="protein sequence ID" value="BCL22249.1"/>
    <property type="molecule type" value="Genomic_DNA"/>
</dbReference>
<gene>
    <name evidence="1" type="ORF">GCM10017668_40920</name>
</gene>
<evidence type="ECO:0000313" key="2">
    <source>
        <dbReference type="Proteomes" id="UP000516373"/>
    </source>
</evidence>
<name>A0A7G1NHD8_9ACTN</name>
<dbReference type="RefSeq" id="WP_190901842.1">
    <property type="nucleotide sequence ID" value="NZ_AP023439.1"/>
</dbReference>
<dbReference type="Proteomes" id="UP000516373">
    <property type="component" value="Chromosome"/>
</dbReference>
<reference evidence="1 2" key="1">
    <citation type="journal article" date="2014" name="Int. J. Syst. Evol. Microbiol.">
        <title>Complete genome sequence of Corynebacterium casei LMG S-19264T (=DSM 44701T), isolated from a smear-ripened cheese.</title>
        <authorList>
            <consortium name="US DOE Joint Genome Institute (JGI-PGF)"/>
            <person name="Walter F."/>
            <person name="Albersmeier A."/>
            <person name="Kalinowski J."/>
            <person name="Ruckert C."/>
        </authorList>
    </citation>
    <scope>NUCLEOTIDE SEQUENCE [LARGE SCALE GENOMIC DNA]</scope>
    <source>
        <strain evidence="1 2">JCM 4255</strain>
    </source>
</reference>